<dbReference type="OrthoDB" id="6431089at2759"/>
<reference evidence="1 2" key="1">
    <citation type="journal article" date="2019" name="Sci. Rep.">
        <title>Orb-weaving spider Araneus ventricosus genome elucidates the spidroin gene catalogue.</title>
        <authorList>
            <person name="Kono N."/>
            <person name="Nakamura H."/>
            <person name="Ohtoshi R."/>
            <person name="Moran D.A.P."/>
            <person name="Shinohara A."/>
            <person name="Yoshida Y."/>
            <person name="Fujiwara M."/>
            <person name="Mori M."/>
            <person name="Tomita M."/>
            <person name="Arakawa K."/>
        </authorList>
    </citation>
    <scope>NUCLEOTIDE SEQUENCE [LARGE SCALE GENOMIC DNA]</scope>
</reference>
<accession>A0A4Y2D271</accession>
<keyword evidence="2" id="KW-1185">Reference proteome</keyword>
<gene>
    <name evidence="1" type="ORF">AVEN_92904_1</name>
</gene>
<evidence type="ECO:0000313" key="1">
    <source>
        <dbReference type="EMBL" id="GBM10074.1"/>
    </source>
</evidence>
<protein>
    <submittedName>
        <fullName evidence="1">Uncharacterized protein</fullName>
    </submittedName>
</protein>
<dbReference type="EMBL" id="BGPR01000280">
    <property type="protein sequence ID" value="GBM10074.1"/>
    <property type="molecule type" value="Genomic_DNA"/>
</dbReference>
<proteinExistence type="predicted"/>
<sequence length="78" mass="9423">MRGRREGTSHWVLEAPCEAFFNLRQLRKIPINWAMYQMKEFLHIKRCSTCQAYGHTANSKESILWMLWTQTQHQKLQK</sequence>
<comment type="caution">
    <text evidence="1">The sequence shown here is derived from an EMBL/GenBank/DDBJ whole genome shotgun (WGS) entry which is preliminary data.</text>
</comment>
<organism evidence="1 2">
    <name type="scientific">Araneus ventricosus</name>
    <name type="common">Orbweaver spider</name>
    <name type="synonym">Epeira ventricosa</name>
    <dbReference type="NCBI Taxonomy" id="182803"/>
    <lineage>
        <taxon>Eukaryota</taxon>
        <taxon>Metazoa</taxon>
        <taxon>Ecdysozoa</taxon>
        <taxon>Arthropoda</taxon>
        <taxon>Chelicerata</taxon>
        <taxon>Arachnida</taxon>
        <taxon>Araneae</taxon>
        <taxon>Araneomorphae</taxon>
        <taxon>Entelegynae</taxon>
        <taxon>Araneoidea</taxon>
        <taxon>Araneidae</taxon>
        <taxon>Araneus</taxon>
    </lineage>
</organism>
<dbReference type="Proteomes" id="UP000499080">
    <property type="component" value="Unassembled WGS sequence"/>
</dbReference>
<name>A0A4Y2D271_ARAVE</name>
<dbReference type="AlphaFoldDB" id="A0A4Y2D271"/>
<evidence type="ECO:0000313" key="2">
    <source>
        <dbReference type="Proteomes" id="UP000499080"/>
    </source>
</evidence>